<evidence type="ECO:0000313" key="3">
    <source>
        <dbReference type="Proteomes" id="UP000006352"/>
    </source>
</evidence>
<dbReference type="OrthoDB" id="3269666at2759"/>
<dbReference type="GeneID" id="24099346"/>
<dbReference type="Proteomes" id="UP000006352">
    <property type="component" value="Unassembled WGS sequence"/>
</dbReference>
<feature type="compositionally biased region" description="Low complexity" evidence="1">
    <location>
        <begin position="177"/>
        <end position="194"/>
    </location>
</feature>
<sequence length="220" mass="22662">MSTRVDSPAPPTVPAGQSDARFDTSVAWAQAEASTNKLSREIGQNAAQIQAAAGQAADEAQRHEPQVISAVNQLEAGRAVSEKTTQATSQGMFDVENAKATAASAVEQAKNMANNAYQSAQSLFNNPQSSDTSTMGNVSSTVQSTASSAFQTGKEYLASAQSAVQPHIEKAKDMMAGSPGSTQQPSAPAASTAPLESGNQVVENPYPATTTGQTTRVGEI</sequence>
<feature type="region of interest" description="Disordered" evidence="1">
    <location>
        <begin position="170"/>
        <end position="220"/>
    </location>
</feature>
<organism evidence="2 3">
    <name type="scientific">Fibroporia radiculosa</name>
    <dbReference type="NCBI Taxonomy" id="599839"/>
    <lineage>
        <taxon>Eukaryota</taxon>
        <taxon>Fungi</taxon>
        <taxon>Dikarya</taxon>
        <taxon>Basidiomycota</taxon>
        <taxon>Agaricomycotina</taxon>
        <taxon>Agaricomycetes</taxon>
        <taxon>Polyporales</taxon>
        <taxon>Fibroporiaceae</taxon>
        <taxon>Fibroporia</taxon>
    </lineage>
</organism>
<name>J4GT30_9APHY</name>
<evidence type="ECO:0000313" key="2">
    <source>
        <dbReference type="EMBL" id="CCM04435.1"/>
    </source>
</evidence>
<proteinExistence type="predicted"/>
<protein>
    <submittedName>
        <fullName evidence="2">Uncharacterized protein</fullName>
    </submittedName>
</protein>
<gene>
    <name evidence="2" type="ORF">FIBRA_06615</name>
</gene>
<dbReference type="EMBL" id="HE797157">
    <property type="protein sequence ID" value="CCM04435.1"/>
    <property type="molecule type" value="Genomic_DNA"/>
</dbReference>
<keyword evidence="3" id="KW-1185">Reference proteome</keyword>
<dbReference type="InParanoid" id="J4GT30"/>
<dbReference type="AlphaFoldDB" id="J4GT30"/>
<reference evidence="2 3" key="1">
    <citation type="journal article" date="2012" name="Appl. Environ. Microbiol.">
        <title>Short-read sequencing for genomic analysis of the brown rot fungus Fibroporia radiculosa.</title>
        <authorList>
            <person name="Tang J.D."/>
            <person name="Perkins A.D."/>
            <person name="Sonstegard T.S."/>
            <person name="Schroeder S.G."/>
            <person name="Burgess S.C."/>
            <person name="Diehl S.V."/>
        </authorList>
    </citation>
    <scope>NUCLEOTIDE SEQUENCE [LARGE SCALE GENOMIC DNA]</scope>
    <source>
        <strain evidence="2 3">TFFH 294</strain>
    </source>
</reference>
<feature type="compositionally biased region" description="Polar residues" evidence="1">
    <location>
        <begin position="197"/>
        <end position="220"/>
    </location>
</feature>
<feature type="region of interest" description="Disordered" evidence="1">
    <location>
        <begin position="1"/>
        <end position="21"/>
    </location>
</feature>
<dbReference type="STRING" id="599839.J4GT30"/>
<dbReference type="HOGENOM" id="CLU_087665_0_0_1"/>
<accession>J4GT30</accession>
<dbReference type="RefSeq" id="XP_012183718.1">
    <property type="nucleotide sequence ID" value="XM_012328328.1"/>
</dbReference>
<evidence type="ECO:0000256" key="1">
    <source>
        <dbReference type="SAM" id="MobiDB-lite"/>
    </source>
</evidence>